<comment type="catalytic activity">
    <reaction evidence="10">
        <text>(6S)-5,6,7,8-tetrahydrofolate + NADP(+) = 7,8-dihydrofolate + NADPH + H(+)</text>
        <dbReference type="Rhea" id="RHEA:15009"/>
        <dbReference type="ChEBI" id="CHEBI:15378"/>
        <dbReference type="ChEBI" id="CHEBI:57451"/>
        <dbReference type="ChEBI" id="CHEBI:57453"/>
        <dbReference type="ChEBI" id="CHEBI:57783"/>
        <dbReference type="ChEBI" id="CHEBI:58349"/>
        <dbReference type="EC" id="1.5.1.3"/>
    </reaction>
</comment>
<organism evidence="12 13">
    <name type="scientific">Pseudoalteromonas byunsanensis</name>
    <dbReference type="NCBI Taxonomy" id="327939"/>
    <lineage>
        <taxon>Bacteria</taxon>
        <taxon>Pseudomonadati</taxon>
        <taxon>Pseudomonadota</taxon>
        <taxon>Gammaproteobacteria</taxon>
        <taxon>Alteromonadales</taxon>
        <taxon>Pseudoalteromonadaceae</taxon>
        <taxon>Pseudoalteromonas</taxon>
    </lineage>
</organism>
<dbReference type="InterPro" id="IPR020904">
    <property type="entry name" value="Sc_DH/Rdtase_CS"/>
</dbReference>
<comment type="caution">
    <text evidence="12">The sequence shown here is derived from an EMBL/GenBank/DDBJ whole genome shotgun (WGS) entry which is preliminary data.</text>
</comment>
<dbReference type="PANTHER" id="PTHR43639">
    <property type="entry name" value="OXIDOREDUCTASE, SHORT-CHAIN DEHYDROGENASE/REDUCTASE FAMILY (AFU_ORTHOLOGUE AFUA_5G02870)"/>
    <property type="match status" value="1"/>
</dbReference>
<dbReference type="RefSeq" id="WP_070989500.1">
    <property type="nucleotide sequence ID" value="NZ_CBCSHD010000016.1"/>
</dbReference>
<proteinExistence type="inferred from homology"/>
<keyword evidence="3" id="KW-0521">NADP</keyword>
<accession>A0A1S1NED8</accession>
<evidence type="ECO:0000256" key="2">
    <source>
        <dbReference type="ARBA" id="ARBA00022563"/>
    </source>
</evidence>
<evidence type="ECO:0000256" key="4">
    <source>
        <dbReference type="ARBA" id="ARBA00023002"/>
    </source>
</evidence>
<dbReference type="InterPro" id="IPR036291">
    <property type="entry name" value="NAD(P)-bd_dom_sf"/>
</dbReference>
<dbReference type="EMBL" id="MNAN01000006">
    <property type="protein sequence ID" value="OHU97994.1"/>
    <property type="molecule type" value="Genomic_DNA"/>
</dbReference>
<dbReference type="STRING" id="327939.BIW53_00250"/>
<protein>
    <recommendedName>
        <fullName evidence="8">Dihydromonapterin reductase</fullName>
        <ecNumber evidence="1">1.5.1.3</ecNumber>
        <ecNumber evidence="7">1.5.1.50</ecNumber>
    </recommendedName>
    <alternativeName>
        <fullName evidence="9">Dihydrofolate reductase</fullName>
    </alternativeName>
</protein>
<evidence type="ECO:0000256" key="10">
    <source>
        <dbReference type="ARBA" id="ARBA00048873"/>
    </source>
</evidence>
<keyword evidence="13" id="KW-1185">Reference proteome</keyword>
<dbReference type="SUPFAM" id="SSF51735">
    <property type="entry name" value="NAD(P)-binding Rossmann-fold domains"/>
    <property type="match status" value="1"/>
</dbReference>
<dbReference type="OrthoDB" id="9793499at2"/>
<comment type="catalytic activity">
    <reaction evidence="11">
        <text>7,8-dihydromonapterin + NADPH + H(+) = 5,6,7,8-tetrahydromonapterin + NADP(+)</text>
        <dbReference type="Rhea" id="RHEA:34847"/>
        <dbReference type="ChEBI" id="CHEBI:15378"/>
        <dbReference type="ChEBI" id="CHEBI:57783"/>
        <dbReference type="ChEBI" id="CHEBI:58349"/>
        <dbReference type="ChEBI" id="CHEBI:71175"/>
        <dbReference type="ChEBI" id="CHEBI:71177"/>
        <dbReference type="EC" id="1.5.1.50"/>
    </reaction>
</comment>
<evidence type="ECO:0000256" key="5">
    <source>
        <dbReference type="ARBA" id="ARBA00037508"/>
    </source>
</evidence>
<reference evidence="12 13" key="1">
    <citation type="submission" date="2016-10" db="EMBL/GenBank/DDBJ databases">
        <title>Pseudoalteromonas amylolytica sp. nov., isolated from the surface seawater.</title>
        <authorList>
            <person name="Wu Y.-H."/>
            <person name="Cheng H."/>
            <person name="Jin X.-B."/>
            <person name="Wang C.-S."/>
            <person name="Xu X.-W."/>
        </authorList>
    </citation>
    <scope>NUCLEOTIDE SEQUENCE [LARGE SCALE GENOMIC DNA]</scope>
    <source>
        <strain evidence="12 13">JCM 12483</strain>
    </source>
</reference>
<dbReference type="Gene3D" id="3.40.50.720">
    <property type="entry name" value="NAD(P)-binding Rossmann-like Domain"/>
    <property type="match status" value="1"/>
</dbReference>
<dbReference type="EC" id="1.5.1.3" evidence="1"/>
<dbReference type="GO" id="GO:0006730">
    <property type="term" value="P:one-carbon metabolic process"/>
    <property type="evidence" value="ECO:0007669"/>
    <property type="project" value="UniProtKB-KW"/>
</dbReference>
<keyword evidence="4" id="KW-0560">Oxidoreductase</keyword>
<comment type="similarity">
    <text evidence="6">Belongs to the short-chain dehydrogenases/reductases (SDR) family. FolM subfamily.</text>
</comment>
<evidence type="ECO:0000256" key="3">
    <source>
        <dbReference type="ARBA" id="ARBA00022857"/>
    </source>
</evidence>
<evidence type="ECO:0000313" key="12">
    <source>
        <dbReference type="EMBL" id="OHU97994.1"/>
    </source>
</evidence>
<dbReference type="EC" id="1.5.1.50" evidence="7"/>
<dbReference type="NCBIfam" id="NF005066">
    <property type="entry name" value="PRK06483.1"/>
    <property type="match status" value="1"/>
</dbReference>
<gene>
    <name evidence="12" type="ORF">BIW53_00250</name>
</gene>
<dbReference type="PRINTS" id="PR00081">
    <property type="entry name" value="GDHRDH"/>
</dbReference>
<evidence type="ECO:0000256" key="1">
    <source>
        <dbReference type="ARBA" id="ARBA00012856"/>
    </source>
</evidence>
<dbReference type="PANTHER" id="PTHR43639:SF6">
    <property type="entry name" value="DIHYDROMONAPTERIN REDUCTASE"/>
    <property type="match status" value="1"/>
</dbReference>
<dbReference type="GO" id="GO:0004146">
    <property type="term" value="F:dihydrofolate reductase activity"/>
    <property type="evidence" value="ECO:0007669"/>
    <property type="project" value="UniProtKB-EC"/>
</dbReference>
<evidence type="ECO:0000256" key="7">
    <source>
        <dbReference type="ARBA" id="ARBA00039145"/>
    </source>
</evidence>
<name>A0A1S1NED8_9GAMM</name>
<evidence type="ECO:0000256" key="6">
    <source>
        <dbReference type="ARBA" id="ARBA00038212"/>
    </source>
</evidence>
<keyword evidence="2" id="KW-0554">One-carbon metabolism</keyword>
<dbReference type="Pfam" id="PF13561">
    <property type="entry name" value="adh_short_C2"/>
    <property type="match status" value="1"/>
</dbReference>
<sequence length="235" mass="26040">MTAPILITGAGQRIGLALVQHFVASKQPVVMTYRTRHETIDALEQQGVHCIQVDFDNPESLATLEMTIRSHYNGLRAIIHNASSWDCEQNNPDFSQLFDNMMRIHAKVPYQLNLALADLLLTDDCVADIIHLTDYVVETGSPKHIAYAASKAALDNLTKSFASKYAPNIKVNSIAPSLIIFNQHDTPEYKAKTLKKSLMGIEPGCKEIINSVELLLNSDYITGRSLPVDGGRHLK</sequence>
<dbReference type="PROSITE" id="PS00061">
    <property type="entry name" value="ADH_SHORT"/>
    <property type="match status" value="1"/>
</dbReference>
<dbReference type="InterPro" id="IPR002347">
    <property type="entry name" value="SDR_fam"/>
</dbReference>
<evidence type="ECO:0000313" key="13">
    <source>
        <dbReference type="Proteomes" id="UP000180253"/>
    </source>
</evidence>
<comment type="function">
    <text evidence="5">Catalyzes the reduction of dihydromonapterin to tetrahydromonapterin. Also has lower activity with dihydrofolate.</text>
</comment>
<dbReference type="AlphaFoldDB" id="A0A1S1NED8"/>
<evidence type="ECO:0000256" key="11">
    <source>
        <dbReference type="ARBA" id="ARBA00049376"/>
    </source>
</evidence>
<dbReference type="Proteomes" id="UP000180253">
    <property type="component" value="Unassembled WGS sequence"/>
</dbReference>
<evidence type="ECO:0000256" key="9">
    <source>
        <dbReference type="ARBA" id="ARBA00042299"/>
    </source>
</evidence>
<evidence type="ECO:0000256" key="8">
    <source>
        <dbReference type="ARBA" id="ARBA00039631"/>
    </source>
</evidence>